<dbReference type="InterPro" id="IPR006311">
    <property type="entry name" value="TAT_signal"/>
</dbReference>
<organism evidence="2 3">
    <name type="scientific">Cutibacterium equinum</name>
    <dbReference type="NCBI Taxonomy" id="3016342"/>
    <lineage>
        <taxon>Bacteria</taxon>
        <taxon>Bacillati</taxon>
        <taxon>Actinomycetota</taxon>
        <taxon>Actinomycetes</taxon>
        <taxon>Propionibacteriales</taxon>
        <taxon>Propionibacteriaceae</taxon>
        <taxon>Cutibacterium</taxon>
    </lineage>
</organism>
<accession>A0ABY7R0M0</accession>
<reference evidence="2 3" key="2">
    <citation type="submission" date="2023-06" db="EMBL/GenBank/DDBJ databases">
        <title>The Gram-positive Non-spore-bearing Anaerobic Bacilli of Human Feces.</title>
        <authorList>
            <person name="Eggerth A.H."/>
        </authorList>
    </citation>
    <scope>NUCLEOTIDE SEQUENCE [LARGE SCALE GENOMIC DNA]</scope>
    <source>
        <strain evidence="2 3">CBA3108</strain>
    </source>
</reference>
<dbReference type="EMBL" id="CP115668">
    <property type="protein sequence ID" value="WCC80505.1"/>
    <property type="molecule type" value="Genomic_DNA"/>
</dbReference>
<dbReference type="InterPro" id="IPR039424">
    <property type="entry name" value="SBP_5"/>
</dbReference>
<dbReference type="RefSeq" id="WP_271418685.1">
    <property type="nucleotide sequence ID" value="NZ_CP115668.1"/>
</dbReference>
<dbReference type="SUPFAM" id="SSF53850">
    <property type="entry name" value="Periplasmic binding protein-like II"/>
    <property type="match status" value="1"/>
</dbReference>
<name>A0ABY7R0M0_9ACTN</name>
<proteinExistence type="predicted"/>
<dbReference type="Pfam" id="PF00496">
    <property type="entry name" value="SBP_bac_5"/>
    <property type="match status" value="1"/>
</dbReference>
<dbReference type="PANTHER" id="PTHR30290">
    <property type="entry name" value="PERIPLASMIC BINDING COMPONENT OF ABC TRANSPORTER"/>
    <property type="match status" value="1"/>
</dbReference>
<dbReference type="PANTHER" id="PTHR30290:SF83">
    <property type="entry name" value="ABC TRANSPORTER SUBSTRATE-BINDING PROTEIN"/>
    <property type="match status" value="1"/>
</dbReference>
<evidence type="ECO:0000313" key="2">
    <source>
        <dbReference type="EMBL" id="WCC80505.1"/>
    </source>
</evidence>
<reference evidence="2 3" key="1">
    <citation type="submission" date="2023-01" db="EMBL/GenBank/DDBJ databases">
        <authorList>
            <person name="Lee S.H."/>
            <person name="Jung H.S."/>
            <person name="Yun J.U."/>
        </authorList>
    </citation>
    <scope>NUCLEOTIDE SEQUENCE [LARGE SCALE GENOMIC DNA]</scope>
    <source>
        <strain evidence="2 3">CBA3108</strain>
    </source>
</reference>
<evidence type="ECO:0000259" key="1">
    <source>
        <dbReference type="Pfam" id="PF00496"/>
    </source>
</evidence>
<gene>
    <name evidence="2" type="ORF">O6R08_03040</name>
</gene>
<dbReference type="InterPro" id="IPR030678">
    <property type="entry name" value="Peptide/Ni-bd"/>
</dbReference>
<dbReference type="CDD" id="cd08506">
    <property type="entry name" value="PBP2_clavulanate_OppA2"/>
    <property type="match status" value="1"/>
</dbReference>
<dbReference type="PIRSF" id="PIRSF002741">
    <property type="entry name" value="MppA"/>
    <property type="match status" value="1"/>
</dbReference>
<sequence length="556" mass="59477">MDLSTYSISSLSRRGFMLGVGATTAVAALSACGANERSAQIAGSATPTKGGMMTVLTSSTDMNWDPGRSQGMAVTSLALVHRRLTSWQIVSGKEVKVVPDLATDTGKASDGGKTWTFTLKDDLVAEDGSPITSTQIRHGVERTFTASLAGGLGYHKTLLAGTSGYTGPYQGKHLTSIETPDDKTIVFHLKAPFGDWPWIVSMPAFAPVPLGDNPTTYGRKPVASGPYRVAEYKQGVAATLKRNPKWTASSDEVRTALPDTIVFSLGQDSSVVAQRLISDSGNDRNAFGAEMVPPAHVLQVTSNPQAKSRLAVGSAGPLQYLAINVERVKDVTVRQAIAYAVDRKAATIALGGEIGASPATTYITPGIPGRQDYNLYPESTAKAQKILQGKTVGQLVLLVSNDEEMLALAQAVQQALQKVNISVKINPVESETWIEKTTQSDGSEYDLTIASWNPDYPSANANLQPLFASSEIGSGGFNLSRYHNAEVDRMLTEVAALPMNEAKEKWAKIDRRIAQDVPVVPLVYRRNAFLHGSGVSGFFVNPFPAYPNYLVVGVQK</sequence>
<protein>
    <submittedName>
        <fullName evidence="2">ABC transporter substrate-binding protein</fullName>
    </submittedName>
</protein>
<keyword evidence="3" id="KW-1185">Reference proteome</keyword>
<dbReference type="InterPro" id="IPR000914">
    <property type="entry name" value="SBP_5_dom"/>
</dbReference>
<dbReference type="Gene3D" id="3.10.105.10">
    <property type="entry name" value="Dipeptide-binding Protein, Domain 3"/>
    <property type="match status" value="1"/>
</dbReference>
<feature type="domain" description="Solute-binding protein family 5" evidence="1">
    <location>
        <begin position="96"/>
        <end position="472"/>
    </location>
</feature>
<dbReference type="Proteomes" id="UP001212097">
    <property type="component" value="Chromosome"/>
</dbReference>
<dbReference type="Gene3D" id="3.40.190.10">
    <property type="entry name" value="Periplasmic binding protein-like II"/>
    <property type="match status" value="1"/>
</dbReference>
<dbReference type="PROSITE" id="PS51318">
    <property type="entry name" value="TAT"/>
    <property type="match status" value="1"/>
</dbReference>
<evidence type="ECO:0000313" key="3">
    <source>
        <dbReference type="Proteomes" id="UP001212097"/>
    </source>
</evidence>